<evidence type="ECO:0000256" key="1">
    <source>
        <dbReference type="ARBA" id="ARBA00010679"/>
    </source>
</evidence>
<dbReference type="SMART" id="SM00478">
    <property type="entry name" value="ENDO3c"/>
    <property type="match status" value="1"/>
</dbReference>
<dbReference type="GO" id="GO:0006284">
    <property type="term" value="P:base-excision repair"/>
    <property type="evidence" value="ECO:0007669"/>
    <property type="project" value="InterPro"/>
</dbReference>
<feature type="domain" description="HhH-GPD" evidence="10">
    <location>
        <begin position="108"/>
        <end position="258"/>
    </location>
</feature>
<dbReference type="EMBL" id="CP000492">
    <property type="protein sequence ID" value="ABL65300.1"/>
    <property type="molecule type" value="Genomic_DNA"/>
</dbReference>
<keyword evidence="12" id="KW-1185">Reference proteome</keyword>
<dbReference type="InterPro" id="IPR012904">
    <property type="entry name" value="OGG_N"/>
</dbReference>
<protein>
    <recommendedName>
        <fullName evidence="2">DNA-(apurinic or apyrimidinic site) lyase</fullName>
        <ecNumber evidence="2">4.2.99.18</ecNumber>
    </recommendedName>
</protein>
<evidence type="ECO:0000256" key="4">
    <source>
        <dbReference type="ARBA" id="ARBA00022801"/>
    </source>
</evidence>
<dbReference type="AlphaFoldDB" id="A1BFX3"/>
<dbReference type="SUPFAM" id="SSF55945">
    <property type="entry name" value="TATA-box binding protein-like"/>
    <property type="match status" value="1"/>
</dbReference>
<keyword evidence="6" id="KW-0456">Lyase</keyword>
<dbReference type="GO" id="GO:0140078">
    <property type="term" value="F:class I DNA-(apurinic or apyrimidinic site) endonuclease activity"/>
    <property type="evidence" value="ECO:0007669"/>
    <property type="project" value="UniProtKB-EC"/>
</dbReference>
<dbReference type="PANTHER" id="PTHR10242">
    <property type="entry name" value="8-OXOGUANINE DNA GLYCOSYLASE"/>
    <property type="match status" value="1"/>
</dbReference>
<dbReference type="EC" id="4.2.99.18" evidence="2"/>
<dbReference type="HOGENOM" id="CLU_027543_3_2_10"/>
<evidence type="ECO:0000256" key="2">
    <source>
        <dbReference type="ARBA" id="ARBA00012720"/>
    </source>
</evidence>
<evidence type="ECO:0000256" key="7">
    <source>
        <dbReference type="ARBA" id="ARBA00023268"/>
    </source>
</evidence>
<evidence type="ECO:0000256" key="8">
    <source>
        <dbReference type="ARBA" id="ARBA00023295"/>
    </source>
</evidence>
<dbReference type="InterPro" id="IPR011257">
    <property type="entry name" value="DNA_glycosylase"/>
</dbReference>
<name>A1BFX3_CHLPD</name>
<accession>A1BFX3</accession>
<dbReference type="KEGG" id="cph:Cpha266_1267"/>
<organism evidence="11 12">
    <name type="scientific">Chlorobium phaeobacteroides (strain DSM 266 / SMG 266 / 2430)</name>
    <dbReference type="NCBI Taxonomy" id="290317"/>
    <lineage>
        <taxon>Bacteria</taxon>
        <taxon>Pseudomonadati</taxon>
        <taxon>Chlorobiota</taxon>
        <taxon>Chlorobiia</taxon>
        <taxon>Chlorobiales</taxon>
        <taxon>Chlorobiaceae</taxon>
        <taxon>Chlorobium/Pelodictyon group</taxon>
        <taxon>Chlorobium</taxon>
    </lineage>
</organism>
<dbReference type="Gene3D" id="1.10.1670.10">
    <property type="entry name" value="Helix-hairpin-Helix base-excision DNA repair enzymes (C-terminal)"/>
    <property type="match status" value="1"/>
</dbReference>
<evidence type="ECO:0000259" key="10">
    <source>
        <dbReference type="SMART" id="SM00478"/>
    </source>
</evidence>
<keyword evidence="3" id="KW-0227">DNA damage</keyword>
<dbReference type="CDD" id="cd00056">
    <property type="entry name" value="ENDO3c"/>
    <property type="match status" value="1"/>
</dbReference>
<dbReference type="InterPro" id="IPR023170">
    <property type="entry name" value="HhH_base_excis_C"/>
</dbReference>
<proteinExistence type="inferred from homology"/>
<gene>
    <name evidence="11" type="ordered locus">Cpha266_1267</name>
</gene>
<keyword evidence="5" id="KW-0234">DNA repair</keyword>
<reference evidence="11 12" key="1">
    <citation type="submission" date="2006-12" db="EMBL/GenBank/DDBJ databases">
        <title>Complete sequence of Chlorobium phaeobacteroides DSM 266.</title>
        <authorList>
            <consortium name="US DOE Joint Genome Institute"/>
            <person name="Copeland A."/>
            <person name="Lucas S."/>
            <person name="Lapidus A."/>
            <person name="Barry K."/>
            <person name="Detter J.C."/>
            <person name="Glavina del Rio T."/>
            <person name="Hammon N."/>
            <person name="Israni S."/>
            <person name="Pitluck S."/>
            <person name="Goltsman E."/>
            <person name="Schmutz J."/>
            <person name="Larimer F."/>
            <person name="Land M."/>
            <person name="Hauser L."/>
            <person name="Mikhailova N."/>
            <person name="Li T."/>
            <person name="Overmann J."/>
            <person name="Bryant D.A."/>
            <person name="Richardson P."/>
        </authorList>
    </citation>
    <scope>NUCLEOTIDE SEQUENCE [LARGE SCALE GENOMIC DNA]</scope>
    <source>
        <strain evidence="11 12">DSM 266</strain>
    </source>
</reference>
<dbReference type="Gene3D" id="1.10.340.30">
    <property type="entry name" value="Hypothetical protein, domain 2"/>
    <property type="match status" value="1"/>
</dbReference>
<evidence type="ECO:0000256" key="5">
    <source>
        <dbReference type="ARBA" id="ARBA00023204"/>
    </source>
</evidence>
<dbReference type="Pfam" id="PF07934">
    <property type="entry name" value="OGG_N"/>
    <property type="match status" value="1"/>
</dbReference>
<keyword evidence="4" id="KW-0378">Hydrolase</keyword>
<sequence length="287" mass="32924">MWNKLTTDSDYFYSLINNTVVFIKHISENTIEVYSSDNTIDGLVITDYITRYFTLDVDHDTCFPHDFQDYYPEVWRLIQPYLSTKILRQDPFSTMITFMCAQGIGMQLIRRQVELIAKNYGEEITVAFSGKQITLHRFPDPITLARADPEELRYCTNNNRVRAANIVLASKAVAEGRVDLAGLTDRTIPLALLQETLSGIQGIGYKIADCIALFGLGRFDAFPVDNHVRQYLATWFNMPQASRELSPRNYLLLQRGAQSIFNPDLAGYAGHILFHCWRKEARGMIRF</sequence>
<dbReference type="InterPro" id="IPR003265">
    <property type="entry name" value="HhH-GPD_domain"/>
</dbReference>
<evidence type="ECO:0000313" key="11">
    <source>
        <dbReference type="EMBL" id="ABL65300.1"/>
    </source>
</evidence>
<dbReference type="eggNOG" id="COG0122">
    <property type="taxonomic scope" value="Bacteria"/>
</dbReference>
<evidence type="ECO:0000313" key="12">
    <source>
        <dbReference type="Proteomes" id="UP000008701"/>
    </source>
</evidence>
<dbReference type="Proteomes" id="UP000008701">
    <property type="component" value="Chromosome"/>
</dbReference>
<keyword evidence="8" id="KW-0326">Glycosidase</keyword>
<dbReference type="PANTHER" id="PTHR10242:SF2">
    <property type="entry name" value="N-GLYCOSYLASE_DNA LYASE"/>
    <property type="match status" value="1"/>
</dbReference>
<evidence type="ECO:0000256" key="3">
    <source>
        <dbReference type="ARBA" id="ARBA00022763"/>
    </source>
</evidence>
<dbReference type="GO" id="GO:0003684">
    <property type="term" value="F:damaged DNA binding"/>
    <property type="evidence" value="ECO:0007669"/>
    <property type="project" value="InterPro"/>
</dbReference>
<dbReference type="STRING" id="290317.Cpha266_1267"/>
<dbReference type="GO" id="GO:0008534">
    <property type="term" value="F:oxidized purine nucleobase lesion DNA N-glycosylase activity"/>
    <property type="evidence" value="ECO:0007669"/>
    <property type="project" value="InterPro"/>
</dbReference>
<dbReference type="SUPFAM" id="SSF48150">
    <property type="entry name" value="DNA-glycosylase"/>
    <property type="match status" value="1"/>
</dbReference>
<dbReference type="GO" id="GO:0006289">
    <property type="term" value="P:nucleotide-excision repair"/>
    <property type="evidence" value="ECO:0007669"/>
    <property type="project" value="InterPro"/>
</dbReference>
<comment type="catalytic activity">
    <reaction evidence="9">
        <text>2'-deoxyribonucleotide-(2'-deoxyribose 5'-phosphate)-2'-deoxyribonucleotide-DNA = a 3'-end 2'-deoxyribonucleotide-(2,3-dehydro-2,3-deoxyribose 5'-phosphate)-DNA + a 5'-end 5'-phospho-2'-deoxyribonucleoside-DNA + H(+)</text>
        <dbReference type="Rhea" id="RHEA:66592"/>
        <dbReference type="Rhea" id="RHEA-COMP:13180"/>
        <dbReference type="Rhea" id="RHEA-COMP:16897"/>
        <dbReference type="Rhea" id="RHEA-COMP:17067"/>
        <dbReference type="ChEBI" id="CHEBI:15378"/>
        <dbReference type="ChEBI" id="CHEBI:136412"/>
        <dbReference type="ChEBI" id="CHEBI:157695"/>
        <dbReference type="ChEBI" id="CHEBI:167181"/>
        <dbReference type="EC" id="4.2.99.18"/>
    </reaction>
</comment>
<evidence type="ECO:0000256" key="6">
    <source>
        <dbReference type="ARBA" id="ARBA00023239"/>
    </source>
</evidence>
<evidence type="ECO:0000256" key="9">
    <source>
        <dbReference type="ARBA" id="ARBA00044632"/>
    </source>
</evidence>
<comment type="similarity">
    <text evidence="1">Belongs to the type-1 OGG1 family.</text>
</comment>
<keyword evidence="7" id="KW-0511">Multifunctional enzyme</keyword>
<dbReference type="InterPro" id="IPR052054">
    <property type="entry name" value="Oxidative_DNA_repair_enzyme"/>
</dbReference>